<keyword evidence="1" id="KW-0472">Membrane</keyword>
<evidence type="ECO:0000313" key="3">
    <source>
        <dbReference type="Proteomes" id="UP001596047"/>
    </source>
</evidence>
<organism evidence="2 3">
    <name type="scientific">Paenibacillus solisilvae</name>
    <dbReference type="NCBI Taxonomy" id="2486751"/>
    <lineage>
        <taxon>Bacteria</taxon>
        <taxon>Bacillati</taxon>
        <taxon>Bacillota</taxon>
        <taxon>Bacilli</taxon>
        <taxon>Bacillales</taxon>
        <taxon>Paenibacillaceae</taxon>
        <taxon>Paenibacillus</taxon>
    </lineage>
</organism>
<name>A0ABW0VRQ5_9BACL</name>
<dbReference type="EMBL" id="JBHSOW010000015">
    <property type="protein sequence ID" value="MFC5648158.1"/>
    <property type="molecule type" value="Genomic_DNA"/>
</dbReference>
<feature type="transmembrane region" description="Helical" evidence="1">
    <location>
        <begin position="223"/>
        <end position="243"/>
    </location>
</feature>
<feature type="transmembrane region" description="Helical" evidence="1">
    <location>
        <begin position="139"/>
        <end position="162"/>
    </location>
</feature>
<gene>
    <name evidence="2" type="ORF">ACFPYJ_03315</name>
</gene>
<evidence type="ECO:0000256" key="1">
    <source>
        <dbReference type="SAM" id="Phobius"/>
    </source>
</evidence>
<dbReference type="RefSeq" id="WP_379186616.1">
    <property type="nucleotide sequence ID" value="NZ_JBHSOW010000015.1"/>
</dbReference>
<keyword evidence="1" id="KW-1133">Transmembrane helix</keyword>
<protein>
    <submittedName>
        <fullName evidence="2">ABC transporter permease</fullName>
    </submittedName>
</protein>
<keyword evidence="3" id="KW-1185">Reference proteome</keyword>
<dbReference type="Proteomes" id="UP001596047">
    <property type="component" value="Unassembled WGS sequence"/>
</dbReference>
<feature type="transmembrane region" description="Helical" evidence="1">
    <location>
        <begin position="169"/>
        <end position="187"/>
    </location>
</feature>
<proteinExistence type="predicted"/>
<feature type="transmembrane region" description="Helical" evidence="1">
    <location>
        <begin position="255"/>
        <end position="274"/>
    </location>
</feature>
<accession>A0ABW0VRQ5</accession>
<evidence type="ECO:0000313" key="2">
    <source>
        <dbReference type="EMBL" id="MFC5648158.1"/>
    </source>
</evidence>
<keyword evidence="1" id="KW-0812">Transmembrane</keyword>
<sequence>MRTFFLQLFLELRLLYKMRWPLLLPLPAGAWMLLQCISISDSPLTDINLFAVDAHKMLMILLPAVPILLGVLLIRRDALNASYEWMLGLPIPNAVIIASKWTAAFLYASLFTIFLQAVYVLIAWQQDQFPASLIWNTVIYYSIFYEMSFAASAALGIVLGALMPLRFSLAIGFCGWVFGTLFLPGLLVRSLGLYPLKAFSLNHFLDEINDFTWTSSLNDHEYLLMQVFVASFSLFMLAAANALLARVRPVNSPRLPLVMMCLTLVLSAAAYIPYGKLWLDRFDSLHRMEAAAPQPNTAQQQELYTFKMESMRLDMTRLPDNNLYMKAEVTLPTRDGLLIPAASGIQRVKEHFPGQVSFLLDPGLQMDSLTVDGNSVPWKRSGDFISFPIDSLSSTSDRHRIAFIYGGVINQWKLRYNSESYAAFVHDGSALLPGFAGWFPLPGGYSLLTDKEALVSRADLTENLRADFNLTLRGFDGPLYASLEAAPDDQADIRHFIGHSVAAPTLFGGPFSSVTRPDEPITIITTPGNKKESRLFLESLHEKRLYFESWSKQRLDTIKQIAYISNIDQLSGLSGQNLYVSGHTVFVNSMRYQTITGDEPSILSQLLFGDTVNSFEHVNEWNDYTNPYDSYSMVQEIRMAILNLPQIEQMAPFDSSFLIPLNSDAAPAAVSMQKMINNAFINGQGDIVKRVLLHFLKQGLFIKDRYSNLIYLNGEASRQARYIYPVITWRDWLQVWNEEKAGENE</sequence>
<feature type="transmembrane region" description="Helical" evidence="1">
    <location>
        <begin position="54"/>
        <end position="74"/>
    </location>
</feature>
<comment type="caution">
    <text evidence="2">The sequence shown here is derived from an EMBL/GenBank/DDBJ whole genome shotgun (WGS) entry which is preliminary data.</text>
</comment>
<feature type="transmembrane region" description="Helical" evidence="1">
    <location>
        <begin position="95"/>
        <end position="119"/>
    </location>
</feature>
<reference evidence="3" key="1">
    <citation type="journal article" date="2019" name="Int. J. Syst. Evol. Microbiol.">
        <title>The Global Catalogue of Microorganisms (GCM) 10K type strain sequencing project: providing services to taxonomists for standard genome sequencing and annotation.</title>
        <authorList>
            <consortium name="The Broad Institute Genomics Platform"/>
            <consortium name="The Broad Institute Genome Sequencing Center for Infectious Disease"/>
            <person name="Wu L."/>
            <person name="Ma J."/>
        </authorList>
    </citation>
    <scope>NUCLEOTIDE SEQUENCE [LARGE SCALE GENOMIC DNA]</scope>
    <source>
        <strain evidence="3">CGMCC 1.3240</strain>
    </source>
</reference>